<dbReference type="GO" id="GO:0009098">
    <property type="term" value="P:L-leucine biosynthetic process"/>
    <property type="evidence" value="ECO:0007669"/>
    <property type="project" value="TreeGrafter"/>
</dbReference>
<accession>A0AA47I7Z7</accession>
<evidence type="ECO:0000313" key="4">
    <source>
        <dbReference type="Proteomes" id="UP001164733"/>
    </source>
</evidence>
<evidence type="ECO:0000313" key="3">
    <source>
        <dbReference type="EMBL" id="WAG63217.1"/>
    </source>
</evidence>
<sequence length="140" mass="16285">MIEFQDNTIRDGMQQRNIRKDLKTKLKILNLIKTTNIESVEVGMCATREDFHLISQESKKLGESQKMVVLTRLIHEDIKLTCKLANLNKNLVIKLLVPISELHIVKKLGCKKEDILKNLRQSLNYISNRALLLQILFQEF</sequence>
<keyword evidence="3" id="KW-0614">Plasmid</keyword>
<dbReference type="GO" id="GO:0003852">
    <property type="term" value="F:2-isopropylmalate synthase activity"/>
    <property type="evidence" value="ECO:0007669"/>
    <property type="project" value="TreeGrafter"/>
</dbReference>
<name>A0AA47I7Z7_9CLOT</name>
<evidence type="ECO:0000256" key="1">
    <source>
        <dbReference type="ARBA" id="ARBA00023211"/>
    </source>
</evidence>
<dbReference type="EMBL" id="CP086240">
    <property type="protein sequence ID" value="WAG63217.1"/>
    <property type="molecule type" value="Genomic_DNA"/>
</dbReference>
<evidence type="ECO:0000259" key="2">
    <source>
        <dbReference type="Pfam" id="PF00682"/>
    </source>
</evidence>
<geneLocation type="plasmid" evidence="3 4">
    <name>pCF009-a</name>
</geneLocation>
<organism evidence="3 4">
    <name type="scientific">Clostridium estertheticum</name>
    <dbReference type="NCBI Taxonomy" id="238834"/>
    <lineage>
        <taxon>Bacteria</taxon>
        <taxon>Bacillati</taxon>
        <taxon>Bacillota</taxon>
        <taxon>Clostridia</taxon>
        <taxon>Eubacteriales</taxon>
        <taxon>Clostridiaceae</taxon>
        <taxon>Clostridium</taxon>
    </lineage>
</organism>
<dbReference type="Pfam" id="PF00682">
    <property type="entry name" value="HMGL-like"/>
    <property type="match status" value="1"/>
</dbReference>
<feature type="domain" description="Pyruvate carboxyltransferase" evidence="2">
    <location>
        <begin position="2"/>
        <end position="130"/>
    </location>
</feature>
<dbReference type="InterPro" id="IPR000891">
    <property type="entry name" value="PYR_CT"/>
</dbReference>
<dbReference type="PANTHER" id="PTHR10277:SF9">
    <property type="entry name" value="2-ISOPROPYLMALATE SYNTHASE 1, CHLOROPLASTIC-RELATED"/>
    <property type="match status" value="1"/>
</dbReference>
<gene>
    <name evidence="3" type="ORF">LL038_25085</name>
</gene>
<dbReference type="Proteomes" id="UP001164733">
    <property type="component" value="Plasmid pCF009-a"/>
</dbReference>
<protein>
    <recommendedName>
        <fullName evidence="2">Pyruvate carboxyltransferase domain-containing protein</fullName>
    </recommendedName>
</protein>
<reference evidence="3" key="1">
    <citation type="submission" date="2021-11" db="EMBL/GenBank/DDBJ databases">
        <title>Clostridia strains as spoilage organisms.</title>
        <authorList>
            <person name="Wambui J."/>
            <person name="Stevens M.J.A."/>
            <person name="Stephan R."/>
        </authorList>
    </citation>
    <scope>NUCLEOTIDE SEQUENCE</scope>
    <source>
        <strain evidence="3">CF009</strain>
        <plasmid evidence="3">pCF009-a</plasmid>
    </source>
</reference>
<dbReference type="RefSeq" id="WP_216126703.1">
    <property type="nucleotide sequence ID" value="NZ_CP086240.1"/>
</dbReference>
<keyword evidence="1" id="KW-0464">Manganese</keyword>
<proteinExistence type="predicted"/>
<dbReference type="PANTHER" id="PTHR10277">
    <property type="entry name" value="HOMOCITRATE SYNTHASE-RELATED"/>
    <property type="match status" value="1"/>
</dbReference>
<dbReference type="AlphaFoldDB" id="A0AA47I7Z7"/>
<dbReference type="InterPro" id="IPR050073">
    <property type="entry name" value="2-IPM_HCS-like"/>
</dbReference>